<dbReference type="Proteomes" id="UP000625283">
    <property type="component" value="Unassembled WGS sequence"/>
</dbReference>
<keyword evidence="3" id="KW-0378">Hydrolase</keyword>
<protein>
    <submittedName>
        <fullName evidence="5">Thermonuclease family protein</fullName>
    </submittedName>
</protein>
<evidence type="ECO:0000313" key="5">
    <source>
        <dbReference type="EMBL" id="MBL1409153.1"/>
    </source>
</evidence>
<accession>A0ABS1R377</accession>
<dbReference type="PROSITE" id="PS50830">
    <property type="entry name" value="TNASE_3"/>
    <property type="match status" value="1"/>
</dbReference>
<reference evidence="5 6" key="1">
    <citation type="submission" date="2021-01" db="EMBL/GenBank/DDBJ databases">
        <title>C459-1 draft genome sequence.</title>
        <authorList>
            <person name="Zhang X.-F."/>
        </authorList>
    </citation>
    <scope>NUCLEOTIDE SEQUENCE [LARGE SCALE GENOMIC DNA]</scope>
    <source>
        <strain evidence="6">C459-1</strain>
    </source>
</reference>
<evidence type="ECO:0000256" key="3">
    <source>
        <dbReference type="ARBA" id="ARBA00022801"/>
    </source>
</evidence>
<dbReference type="PANTHER" id="PTHR12302">
    <property type="entry name" value="EBNA2 BINDING PROTEIN P100"/>
    <property type="match status" value="1"/>
</dbReference>
<name>A0ABS1R377_9SPHI</name>
<evidence type="ECO:0000256" key="1">
    <source>
        <dbReference type="ARBA" id="ARBA00022722"/>
    </source>
</evidence>
<feature type="domain" description="TNase-like" evidence="4">
    <location>
        <begin position="21"/>
        <end position="143"/>
    </location>
</feature>
<evidence type="ECO:0000313" key="6">
    <source>
        <dbReference type="Proteomes" id="UP000625283"/>
    </source>
</evidence>
<evidence type="ECO:0000256" key="2">
    <source>
        <dbReference type="ARBA" id="ARBA00022759"/>
    </source>
</evidence>
<dbReference type="InterPro" id="IPR002071">
    <property type="entry name" value="Thermonucl_AS"/>
</dbReference>
<comment type="caution">
    <text evidence="5">The sequence shown here is derived from an EMBL/GenBank/DDBJ whole genome shotgun (WGS) entry which is preliminary data.</text>
</comment>
<dbReference type="PROSITE" id="PS01284">
    <property type="entry name" value="TNASE_2"/>
    <property type="match status" value="1"/>
</dbReference>
<sequence length="161" mass="18866">MQRMFLVVLFLLFIFQGLAQRYIEGRVIRVADGDTFTLVDLHKKKTRVRFFGIDCPEIGQEYGRAAKNYTSLHTLDKVVRVEVKNKDRYGRLVGVVWLDPSTDLNLKLIQAGLAWNYPAYSKSDTYREAEQQARVRKVNIWRLKSPTAPWEFRKLTKKGKR</sequence>
<dbReference type="SUPFAM" id="SSF50199">
    <property type="entry name" value="Staphylococcal nuclease"/>
    <property type="match status" value="1"/>
</dbReference>
<evidence type="ECO:0000259" key="4">
    <source>
        <dbReference type="PROSITE" id="PS50830"/>
    </source>
</evidence>
<organism evidence="5 6">
    <name type="scientific">Sphingobacterium faecale</name>
    <dbReference type="NCBI Taxonomy" id="2803775"/>
    <lineage>
        <taxon>Bacteria</taxon>
        <taxon>Pseudomonadati</taxon>
        <taxon>Bacteroidota</taxon>
        <taxon>Sphingobacteriia</taxon>
        <taxon>Sphingobacteriales</taxon>
        <taxon>Sphingobacteriaceae</taxon>
        <taxon>Sphingobacterium</taxon>
    </lineage>
</organism>
<keyword evidence="1" id="KW-0540">Nuclease</keyword>
<proteinExistence type="predicted"/>
<dbReference type="PANTHER" id="PTHR12302:SF3">
    <property type="entry name" value="SERINE_THREONINE-PROTEIN KINASE 31"/>
    <property type="match status" value="1"/>
</dbReference>
<keyword evidence="2" id="KW-0255">Endonuclease</keyword>
<keyword evidence="6" id="KW-1185">Reference proteome</keyword>
<dbReference type="RefSeq" id="WP_202102909.1">
    <property type="nucleotide sequence ID" value="NZ_JAERTY010000005.1"/>
</dbReference>
<dbReference type="Pfam" id="PF00565">
    <property type="entry name" value="SNase"/>
    <property type="match status" value="1"/>
</dbReference>
<dbReference type="Gene3D" id="2.40.50.90">
    <property type="match status" value="1"/>
</dbReference>
<dbReference type="InterPro" id="IPR035437">
    <property type="entry name" value="SNase_OB-fold_sf"/>
</dbReference>
<dbReference type="SMART" id="SM00318">
    <property type="entry name" value="SNc"/>
    <property type="match status" value="1"/>
</dbReference>
<gene>
    <name evidence="5" type="ORF">JKG61_10355</name>
</gene>
<dbReference type="InterPro" id="IPR016071">
    <property type="entry name" value="Staphylococal_nuclease_OB-fold"/>
</dbReference>
<dbReference type="EMBL" id="JAERTY010000005">
    <property type="protein sequence ID" value="MBL1409153.1"/>
    <property type="molecule type" value="Genomic_DNA"/>
</dbReference>